<keyword evidence="1" id="KW-1133">Transmembrane helix</keyword>
<dbReference type="Proteomes" id="UP000262939">
    <property type="component" value="Unassembled WGS sequence"/>
</dbReference>
<evidence type="ECO:0000256" key="1">
    <source>
        <dbReference type="SAM" id="Phobius"/>
    </source>
</evidence>
<sequence length="115" mass="13014">MIIVYLSIVLVVGSLIYLAISAVKIFKDTKPVMNRITKTTAMIQAKTEQVKTETDKLALTQKEITSDVQFKKDAIQQTINNVKQTPKAFMDIWHTFKEKKNVKRLSSGRRAGSTL</sequence>
<dbReference type="RefSeq" id="WP_117322466.1">
    <property type="nucleotide sequence ID" value="NZ_QVTD01000005.1"/>
</dbReference>
<dbReference type="InterPro" id="IPR009293">
    <property type="entry name" value="UPF0478"/>
</dbReference>
<organism evidence="2 3">
    <name type="scientific">Peribacillus glennii</name>
    <dbReference type="NCBI Taxonomy" id="2303991"/>
    <lineage>
        <taxon>Bacteria</taxon>
        <taxon>Bacillati</taxon>
        <taxon>Bacillota</taxon>
        <taxon>Bacilli</taxon>
        <taxon>Bacillales</taxon>
        <taxon>Bacillaceae</taxon>
        <taxon>Peribacillus</taxon>
    </lineage>
</organism>
<dbReference type="PANTHER" id="PTHR40070">
    <property type="entry name" value="UPF0478 PROTEIN YTXG"/>
    <property type="match status" value="1"/>
</dbReference>
<dbReference type="OrthoDB" id="2969233at2"/>
<comment type="caution">
    <text evidence="2">The sequence shown here is derived from an EMBL/GenBank/DDBJ whole genome shotgun (WGS) entry which is preliminary data.</text>
</comment>
<gene>
    <name evidence="2" type="ORF">D0466_10220</name>
</gene>
<evidence type="ECO:0000313" key="3">
    <source>
        <dbReference type="Proteomes" id="UP000262939"/>
    </source>
</evidence>
<evidence type="ECO:0000313" key="2">
    <source>
        <dbReference type="EMBL" id="RFU63830.1"/>
    </source>
</evidence>
<dbReference type="Pfam" id="PF06103">
    <property type="entry name" value="DUF948"/>
    <property type="match status" value="1"/>
</dbReference>
<dbReference type="AlphaFoldDB" id="A0A372LEV5"/>
<keyword evidence="1" id="KW-0812">Transmembrane</keyword>
<protein>
    <submittedName>
        <fullName evidence="2">DUF948 domain-containing protein</fullName>
    </submittedName>
</protein>
<reference evidence="2 3" key="1">
    <citation type="submission" date="2018-08" db="EMBL/GenBank/DDBJ databases">
        <title>Bacillus chawlae sp. nov., Bacillus glennii sp. nov., and Bacillus saganii sp. nov. Isolated from the Vehicle Assembly Building at Kennedy Space Center where the Viking Spacecraft were Assembled.</title>
        <authorList>
            <person name="Seuylemezian A."/>
            <person name="Vaishampayan P."/>
        </authorList>
    </citation>
    <scope>NUCLEOTIDE SEQUENCE [LARGE SCALE GENOMIC DNA]</scope>
    <source>
        <strain evidence="2 3">V44-8</strain>
    </source>
</reference>
<feature type="transmembrane region" description="Helical" evidence="1">
    <location>
        <begin position="6"/>
        <end position="26"/>
    </location>
</feature>
<accession>A0A372LEV5</accession>
<keyword evidence="1" id="KW-0472">Membrane</keyword>
<dbReference type="PANTHER" id="PTHR40070:SF1">
    <property type="entry name" value="UPF0478 PROTEIN YTXG"/>
    <property type="match status" value="1"/>
</dbReference>
<dbReference type="EMBL" id="QVTD01000005">
    <property type="protein sequence ID" value="RFU63830.1"/>
    <property type="molecule type" value="Genomic_DNA"/>
</dbReference>
<name>A0A372LEV5_9BACI</name>
<keyword evidence="3" id="KW-1185">Reference proteome</keyword>
<proteinExistence type="predicted"/>